<evidence type="ECO:0000313" key="3">
    <source>
        <dbReference type="Proteomes" id="UP000217895"/>
    </source>
</evidence>
<evidence type="ECO:0000313" key="2">
    <source>
        <dbReference type="EMBL" id="BAY56334.1"/>
    </source>
</evidence>
<dbReference type="Proteomes" id="UP000217895">
    <property type="component" value="Chromosome"/>
</dbReference>
<keyword evidence="1" id="KW-0732">Signal</keyword>
<dbReference type="EMBL" id="AP018203">
    <property type="protein sequence ID" value="BAY56334.1"/>
    <property type="molecule type" value="Genomic_DNA"/>
</dbReference>
<sequence>MKRWSISLGAVALIAATLPFLNGTPVMASLQQAGAAIAERLQRPEVKLNLAVEKQTVMVNEQGQKQVKWNALQGKALVEPGNVLRYSLTGKNAGDLPAQGIELTQPIPKGTKFVLNSATTNSAGQITYSIDNGKTFVEAPTVTVTLADGKTVERPAPAEAYTHVRWNLAKDLNPQAALMAAYQVEVR</sequence>
<feature type="chain" id="PRO_5011116338" description="DUF11 domain-containing protein" evidence="1">
    <location>
        <begin position="29"/>
        <end position="187"/>
    </location>
</feature>
<evidence type="ECO:0000256" key="1">
    <source>
        <dbReference type="SAM" id="SignalP"/>
    </source>
</evidence>
<proteinExistence type="predicted"/>
<evidence type="ECO:0008006" key="4">
    <source>
        <dbReference type="Google" id="ProtNLM"/>
    </source>
</evidence>
<feature type="signal peptide" evidence="1">
    <location>
        <begin position="1"/>
        <end position="28"/>
    </location>
</feature>
<dbReference type="NCBIfam" id="TIGR01451">
    <property type="entry name" value="B_ant_repeat"/>
    <property type="match status" value="1"/>
</dbReference>
<protein>
    <recommendedName>
        <fullName evidence="4">DUF11 domain-containing protein</fullName>
    </recommendedName>
</protein>
<dbReference type="InterPro" id="IPR014468">
    <property type="entry name" value="UCP014979"/>
</dbReference>
<keyword evidence="3" id="KW-1185">Reference proteome</keyword>
<dbReference type="AlphaFoldDB" id="A0A1Z4JHV5"/>
<dbReference type="PIRSF" id="PIRSF014979">
    <property type="entry name" value="UCP014979"/>
    <property type="match status" value="1"/>
</dbReference>
<name>A0A1Z4JHV5_LEPBY</name>
<dbReference type="InterPro" id="IPR047589">
    <property type="entry name" value="DUF11_rpt"/>
</dbReference>
<reference evidence="2 3" key="1">
    <citation type="submission" date="2017-06" db="EMBL/GenBank/DDBJ databases">
        <title>Genome sequencing of cyanobaciteial culture collection at National Institute for Environmental Studies (NIES).</title>
        <authorList>
            <person name="Hirose Y."/>
            <person name="Shimura Y."/>
            <person name="Fujisawa T."/>
            <person name="Nakamura Y."/>
            <person name="Kawachi M."/>
        </authorList>
    </citation>
    <scope>NUCLEOTIDE SEQUENCE [LARGE SCALE GENOMIC DNA]</scope>
    <source>
        <strain evidence="2 3">NIES-2135</strain>
    </source>
</reference>
<gene>
    <name evidence="2" type="ORF">NIES2135_31650</name>
</gene>
<organism evidence="2 3">
    <name type="scientific">Leptolyngbya boryana NIES-2135</name>
    <dbReference type="NCBI Taxonomy" id="1973484"/>
    <lineage>
        <taxon>Bacteria</taxon>
        <taxon>Bacillati</taxon>
        <taxon>Cyanobacteriota</taxon>
        <taxon>Cyanophyceae</taxon>
        <taxon>Leptolyngbyales</taxon>
        <taxon>Leptolyngbyaceae</taxon>
        <taxon>Leptolyngbya group</taxon>
        <taxon>Leptolyngbya</taxon>
    </lineage>
</organism>
<accession>A0A1Z4JHV5</accession>